<protein>
    <submittedName>
        <fullName evidence="1">Uncharacterized protein</fullName>
    </submittedName>
</protein>
<comment type="caution">
    <text evidence="1">The sequence shown here is derived from an EMBL/GenBank/DDBJ whole genome shotgun (WGS) entry which is preliminary data.</text>
</comment>
<sequence>MLERRRLGRQIVIYTRTNGIYLRSDMGFEFWSKLDPGGQHIAITFPNVREAKRVVRSWETQPSGIQYKQVRANITMMNGSMYANIEACFQAGLPGWDPYSPDILSIINKDKYITPRHRKRLKEK</sequence>
<dbReference type="EMBL" id="LAZR01007410">
    <property type="protein sequence ID" value="KKM85444.1"/>
    <property type="molecule type" value="Genomic_DNA"/>
</dbReference>
<organism evidence="1">
    <name type="scientific">marine sediment metagenome</name>
    <dbReference type="NCBI Taxonomy" id="412755"/>
    <lineage>
        <taxon>unclassified sequences</taxon>
        <taxon>metagenomes</taxon>
        <taxon>ecological metagenomes</taxon>
    </lineage>
</organism>
<evidence type="ECO:0000313" key="1">
    <source>
        <dbReference type="EMBL" id="KKM85444.1"/>
    </source>
</evidence>
<dbReference type="AlphaFoldDB" id="A0A0F9KT21"/>
<accession>A0A0F9KT21</accession>
<name>A0A0F9KT21_9ZZZZ</name>
<gene>
    <name evidence="1" type="ORF">LCGC14_1289020</name>
</gene>
<proteinExistence type="predicted"/>
<reference evidence="1" key="1">
    <citation type="journal article" date="2015" name="Nature">
        <title>Complex archaea that bridge the gap between prokaryotes and eukaryotes.</title>
        <authorList>
            <person name="Spang A."/>
            <person name="Saw J.H."/>
            <person name="Jorgensen S.L."/>
            <person name="Zaremba-Niedzwiedzka K."/>
            <person name="Martijn J."/>
            <person name="Lind A.E."/>
            <person name="van Eijk R."/>
            <person name="Schleper C."/>
            <person name="Guy L."/>
            <person name="Ettema T.J."/>
        </authorList>
    </citation>
    <scope>NUCLEOTIDE SEQUENCE</scope>
</reference>